<keyword evidence="1" id="KW-0472">Membrane</keyword>
<evidence type="ECO:0000313" key="2">
    <source>
        <dbReference type="EMBL" id="EGN94673.1"/>
    </source>
</evidence>
<dbReference type="Proteomes" id="UP000008063">
    <property type="component" value="Unassembled WGS sequence"/>
</dbReference>
<accession>F8QA83</accession>
<evidence type="ECO:0000256" key="1">
    <source>
        <dbReference type="SAM" id="Phobius"/>
    </source>
</evidence>
<dbReference type="HOGENOM" id="CLU_1587494_0_0_1"/>
<sequence length="168" mass="19093">MEEHQNVFRGWRVPCLGLTIVGELIITKFLVLRIILGCDETFYAIIALDHQYRAAPLTSTLSCLPSANDGGDRKALYAAFTAASVVLAYILEDARTFRQSLPPDTLRRFPAITKLGKYGCKSNGDVEFQIQKLHPDRQNYRLLYIAKTKDGKELITKFVRQYSIELHQ</sequence>
<keyword evidence="1" id="KW-1133">Transmembrane helix</keyword>
<dbReference type="eggNOG" id="ENOG502RSFE">
    <property type="taxonomic scope" value="Eukaryota"/>
</dbReference>
<dbReference type="EMBL" id="GL945487">
    <property type="protein sequence ID" value="EGN94673.1"/>
    <property type="molecule type" value="Genomic_DNA"/>
</dbReference>
<gene>
    <name evidence="2" type="ORF">SERLA73DRAFT_187721</name>
</gene>
<evidence type="ECO:0000313" key="3">
    <source>
        <dbReference type="Proteomes" id="UP000008063"/>
    </source>
</evidence>
<organism evidence="3">
    <name type="scientific">Serpula lacrymans var. lacrymans (strain S7.3)</name>
    <name type="common">Dry rot fungus</name>
    <dbReference type="NCBI Taxonomy" id="936435"/>
    <lineage>
        <taxon>Eukaryota</taxon>
        <taxon>Fungi</taxon>
        <taxon>Dikarya</taxon>
        <taxon>Basidiomycota</taxon>
        <taxon>Agaricomycotina</taxon>
        <taxon>Agaricomycetes</taxon>
        <taxon>Agaricomycetidae</taxon>
        <taxon>Boletales</taxon>
        <taxon>Coniophorineae</taxon>
        <taxon>Serpulaceae</taxon>
        <taxon>Serpula</taxon>
    </lineage>
</organism>
<dbReference type="AlphaFoldDB" id="F8QA83"/>
<dbReference type="OrthoDB" id="2667387at2759"/>
<proteinExistence type="predicted"/>
<feature type="transmembrane region" description="Helical" evidence="1">
    <location>
        <begin position="75"/>
        <end position="91"/>
    </location>
</feature>
<reference evidence="3" key="1">
    <citation type="journal article" date="2011" name="Science">
        <title>The plant cell wall-decomposing machinery underlies the functional diversity of forest fungi.</title>
        <authorList>
            <person name="Eastwood D.C."/>
            <person name="Floudas D."/>
            <person name="Binder M."/>
            <person name="Majcherczyk A."/>
            <person name="Schneider P."/>
            <person name="Aerts A."/>
            <person name="Asiegbu F.O."/>
            <person name="Baker S.E."/>
            <person name="Barry K."/>
            <person name="Bendiksby M."/>
            <person name="Blumentritt M."/>
            <person name="Coutinho P.M."/>
            <person name="Cullen D."/>
            <person name="de Vries R.P."/>
            <person name="Gathman A."/>
            <person name="Goodell B."/>
            <person name="Henrissat B."/>
            <person name="Ihrmark K."/>
            <person name="Kauserud H."/>
            <person name="Kohler A."/>
            <person name="LaButti K."/>
            <person name="Lapidus A."/>
            <person name="Lavin J.L."/>
            <person name="Lee Y.-H."/>
            <person name="Lindquist E."/>
            <person name="Lilly W."/>
            <person name="Lucas S."/>
            <person name="Morin E."/>
            <person name="Murat C."/>
            <person name="Oguiza J.A."/>
            <person name="Park J."/>
            <person name="Pisabarro A.G."/>
            <person name="Riley R."/>
            <person name="Rosling A."/>
            <person name="Salamov A."/>
            <person name="Schmidt O."/>
            <person name="Schmutz J."/>
            <person name="Skrede I."/>
            <person name="Stenlid J."/>
            <person name="Wiebenga A."/>
            <person name="Xie X."/>
            <person name="Kuees U."/>
            <person name="Hibbett D.S."/>
            <person name="Hoffmeister D."/>
            <person name="Hoegberg N."/>
            <person name="Martin F."/>
            <person name="Grigoriev I.V."/>
            <person name="Watkinson S.C."/>
        </authorList>
    </citation>
    <scope>NUCLEOTIDE SEQUENCE [LARGE SCALE GENOMIC DNA]</scope>
    <source>
        <strain evidence="3">strain S7.3</strain>
    </source>
</reference>
<keyword evidence="3" id="KW-1185">Reference proteome</keyword>
<name>F8QA83_SERL3</name>
<protein>
    <submittedName>
        <fullName evidence="2">Uncharacterized protein</fullName>
    </submittedName>
</protein>
<keyword evidence="1" id="KW-0812">Transmembrane</keyword>
<dbReference type="InParanoid" id="F8QA83"/>